<gene>
    <name evidence="2" type="ordered locus">Mmcs_2376</name>
</gene>
<dbReference type="CDD" id="cd05262">
    <property type="entry name" value="SDR_a7"/>
    <property type="match status" value="1"/>
</dbReference>
<dbReference type="Gene3D" id="3.40.50.720">
    <property type="entry name" value="NAD(P)-binding Rossmann-like Domain"/>
    <property type="match status" value="1"/>
</dbReference>
<evidence type="ECO:0000259" key="1">
    <source>
        <dbReference type="Pfam" id="PF01370"/>
    </source>
</evidence>
<protein>
    <submittedName>
        <fullName evidence="2">NAD-dependent epimerase/dehydratase</fullName>
    </submittedName>
</protein>
<dbReference type="GO" id="GO:0005737">
    <property type="term" value="C:cytoplasm"/>
    <property type="evidence" value="ECO:0007669"/>
    <property type="project" value="TreeGrafter"/>
</dbReference>
<dbReference type="EMBL" id="CP000384">
    <property type="protein sequence ID" value="ABG08484.1"/>
    <property type="molecule type" value="Genomic_DNA"/>
</dbReference>
<evidence type="ECO:0000313" key="2">
    <source>
        <dbReference type="EMBL" id="ABG08484.1"/>
    </source>
</evidence>
<accession>A0A5Q5BJR1</accession>
<organism evidence="2">
    <name type="scientific">Mycobacterium sp. (strain MCS)</name>
    <dbReference type="NCBI Taxonomy" id="164756"/>
    <lineage>
        <taxon>Bacteria</taxon>
        <taxon>Bacillati</taxon>
        <taxon>Actinomycetota</taxon>
        <taxon>Actinomycetes</taxon>
        <taxon>Mycobacteriales</taxon>
        <taxon>Mycobacteriaceae</taxon>
        <taxon>Mycobacterium</taxon>
    </lineage>
</organism>
<dbReference type="GO" id="GO:0004029">
    <property type="term" value="F:aldehyde dehydrogenase (NAD+) activity"/>
    <property type="evidence" value="ECO:0007669"/>
    <property type="project" value="TreeGrafter"/>
</dbReference>
<dbReference type="AlphaFoldDB" id="A0A5Q5BJR1"/>
<dbReference type="KEGG" id="mmc:Mmcs_2376"/>
<sequence length="296" mass="30570" precursor="true">MRIFVTGASGFIGSAVVAELIAAGHSVVGLARSSASADAIAAAGAEVHRGDLTDPDGIRAGADACDGVIHLAYRHDFDDYANAAELDRRAIQTLGAVLAGSDRPLVVASGMAGLASPTGFITEQVAAGAGSMRLSEAAALPWADHGVRVSILRLPPTVHGEGDHGFVAHLIGIARRQGVSGHPGDGTNRWPAVHRLDAAALFRRAVEDAPAGAVLHAVDDEGVPVRDIAEIIGRHLDVPVRSIPGPSTAAHFGWIGALFALDVPASSDSTRQAFAWKPTHVGLIDDLEQGHYFSGR</sequence>
<dbReference type="InterPro" id="IPR051783">
    <property type="entry name" value="NAD(P)-dependent_oxidoreduct"/>
</dbReference>
<dbReference type="PANTHER" id="PTHR48079:SF6">
    <property type="entry name" value="NAD(P)-BINDING DOMAIN-CONTAINING PROTEIN-RELATED"/>
    <property type="match status" value="1"/>
</dbReference>
<feature type="domain" description="NAD-dependent epimerase/dehydratase" evidence="1">
    <location>
        <begin position="3"/>
        <end position="79"/>
    </location>
</feature>
<name>A0A5Q5BJR1_MYCSS</name>
<reference evidence="2" key="1">
    <citation type="submission" date="2006-06" db="EMBL/GenBank/DDBJ databases">
        <title>Complete sequence of chromosome of Mycobacterium sp. MCS.</title>
        <authorList>
            <consortium name="US DOE Joint Genome Institute"/>
            <person name="Copeland A."/>
            <person name="Lucas S."/>
            <person name="Lapidus A."/>
            <person name="Barry K."/>
            <person name="Detter J.C."/>
            <person name="Glavina del Rio T."/>
            <person name="Hammon N."/>
            <person name="Israni S."/>
            <person name="Dalin E."/>
            <person name="Tice H."/>
            <person name="Pitluck S."/>
            <person name="Martinez M."/>
            <person name="Schmutz J."/>
            <person name="Larimer F."/>
            <person name="Land M."/>
            <person name="Hauser L."/>
            <person name="Kyrpides N."/>
            <person name="Kim E."/>
            <person name="Miller C.D."/>
            <person name="Hughes J.E."/>
            <person name="Anderson A.J."/>
            <person name="Sims R.C."/>
            <person name="Richardson P."/>
        </authorList>
    </citation>
    <scope>NUCLEOTIDE SEQUENCE [LARGE SCALE GENOMIC DNA]</scope>
    <source>
        <strain evidence="2">MCS</strain>
    </source>
</reference>
<dbReference type="SUPFAM" id="SSF51735">
    <property type="entry name" value="NAD(P)-binding Rossmann-fold domains"/>
    <property type="match status" value="1"/>
</dbReference>
<dbReference type="InterPro" id="IPR001509">
    <property type="entry name" value="Epimerase_deHydtase"/>
</dbReference>
<dbReference type="InterPro" id="IPR036291">
    <property type="entry name" value="NAD(P)-bd_dom_sf"/>
</dbReference>
<dbReference type="PANTHER" id="PTHR48079">
    <property type="entry name" value="PROTEIN YEEZ"/>
    <property type="match status" value="1"/>
</dbReference>
<dbReference type="Pfam" id="PF01370">
    <property type="entry name" value="Epimerase"/>
    <property type="match status" value="1"/>
</dbReference>
<proteinExistence type="predicted"/>